<evidence type="ECO:0000256" key="4">
    <source>
        <dbReference type="ARBA" id="ARBA00022676"/>
    </source>
</evidence>
<dbReference type="PANTHER" id="PTHR43691">
    <property type="entry name" value="URIDINE PHOSPHORYLASE"/>
    <property type="match status" value="1"/>
</dbReference>
<dbReference type="Gene3D" id="3.40.50.1580">
    <property type="entry name" value="Nucleoside phosphorylase domain"/>
    <property type="match status" value="1"/>
</dbReference>
<dbReference type="InterPro" id="IPR018016">
    <property type="entry name" value="Nucleoside_phosphorylase_CS"/>
</dbReference>
<dbReference type="Proteomes" id="UP000823615">
    <property type="component" value="Unassembled WGS sequence"/>
</dbReference>
<evidence type="ECO:0000313" key="8">
    <source>
        <dbReference type="EMBL" id="MBO8435827.1"/>
    </source>
</evidence>
<reference evidence="8" key="1">
    <citation type="submission" date="2020-10" db="EMBL/GenBank/DDBJ databases">
        <authorList>
            <person name="Gilroy R."/>
        </authorList>
    </citation>
    <scope>NUCLEOTIDE SEQUENCE</scope>
    <source>
        <strain evidence="8">7293</strain>
    </source>
</reference>
<dbReference type="InterPro" id="IPR035994">
    <property type="entry name" value="Nucleoside_phosphorylase_sf"/>
</dbReference>
<comment type="catalytic activity">
    <reaction evidence="6">
        <text>uridine + phosphate = alpha-D-ribose 1-phosphate + uracil</text>
        <dbReference type="Rhea" id="RHEA:24388"/>
        <dbReference type="ChEBI" id="CHEBI:16704"/>
        <dbReference type="ChEBI" id="CHEBI:17568"/>
        <dbReference type="ChEBI" id="CHEBI:43474"/>
        <dbReference type="ChEBI" id="CHEBI:57720"/>
        <dbReference type="EC" id="2.4.2.3"/>
    </reaction>
</comment>
<gene>
    <name evidence="8" type="ORF">IAA97_02455</name>
</gene>
<reference evidence="8" key="2">
    <citation type="journal article" date="2021" name="PeerJ">
        <title>Extensive microbial diversity within the chicken gut microbiome revealed by metagenomics and culture.</title>
        <authorList>
            <person name="Gilroy R."/>
            <person name="Ravi A."/>
            <person name="Getino M."/>
            <person name="Pursley I."/>
            <person name="Horton D.L."/>
            <person name="Alikhan N.F."/>
            <person name="Baker D."/>
            <person name="Gharbi K."/>
            <person name="Hall N."/>
            <person name="Watson M."/>
            <person name="Adriaenssens E.M."/>
            <person name="Foster-Nyarko E."/>
            <person name="Jarju S."/>
            <person name="Secka A."/>
            <person name="Antonio M."/>
            <person name="Oren A."/>
            <person name="Chaudhuri R.R."/>
            <person name="La Ragione R."/>
            <person name="Hildebrand F."/>
            <person name="Pallen M.J."/>
        </authorList>
    </citation>
    <scope>NUCLEOTIDE SEQUENCE</scope>
    <source>
        <strain evidence="8">7293</strain>
    </source>
</reference>
<comment type="caution">
    <text evidence="8">The sequence shown here is derived from an EMBL/GenBank/DDBJ whole genome shotgun (WGS) entry which is preliminary data.</text>
</comment>
<evidence type="ECO:0000259" key="7">
    <source>
        <dbReference type="Pfam" id="PF01048"/>
    </source>
</evidence>
<dbReference type="InterPro" id="IPR000845">
    <property type="entry name" value="Nucleoside_phosphorylase_d"/>
</dbReference>
<evidence type="ECO:0000256" key="5">
    <source>
        <dbReference type="ARBA" id="ARBA00022679"/>
    </source>
</evidence>
<dbReference type="GO" id="GO:0009164">
    <property type="term" value="P:nucleoside catabolic process"/>
    <property type="evidence" value="ECO:0007669"/>
    <property type="project" value="UniProtKB-ARBA"/>
</dbReference>
<dbReference type="PROSITE" id="PS01232">
    <property type="entry name" value="PNP_UDP_1"/>
    <property type="match status" value="1"/>
</dbReference>
<dbReference type="Pfam" id="PF01048">
    <property type="entry name" value="PNP_UDP_1"/>
    <property type="match status" value="1"/>
</dbReference>
<comment type="similarity">
    <text evidence="1">Belongs to the PNP/UDP phosphorylase family.</text>
</comment>
<keyword evidence="5" id="KW-0808">Transferase</keyword>
<sequence>MGRLYEPAFKKPLHLRLSPEDVGKYVFLPGSVERVEKIALLLDDARVVGRHREFYAMTGAIGGTPVSVISTGIGGPSTSIVMEELASMGVHTMVRIGSCASSSPDTKIGDVMIPRAAVKMEGTSRQYLPDEFPAVPEWSIFKCFVRAAEKLGFPFNTGVTITKDSFYTEASMEEKPVYPMLEYLWDAYEKGGASNTSMECSTIFTIGAVLGIRTASVMISATNYKAYSNDVKDYPSGWEQRAIEVGVEGMRLVIEEDRKGGKA</sequence>
<dbReference type="GO" id="GO:0004850">
    <property type="term" value="F:uridine phosphorylase activity"/>
    <property type="evidence" value="ECO:0007669"/>
    <property type="project" value="UniProtKB-EC"/>
</dbReference>
<keyword evidence="4" id="KW-0328">Glycosyltransferase</keyword>
<evidence type="ECO:0000256" key="2">
    <source>
        <dbReference type="ARBA" id="ARBA00011888"/>
    </source>
</evidence>
<dbReference type="PANTHER" id="PTHR43691:SF11">
    <property type="entry name" value="FI09636P-RELATED"/>
    <property type="match status" value="1"/>
</dbReference>
<evidence type="ECO:0000256" key="6">
    <source>
        <dbReference type="ARBA" id="ARBA00048447"/>
    </source>
</evidence>
<name>A0A9D9DX43_9SPIO</name>
<evidence type="ECO:0000256" key="3">
    <source>
        <dbReference type="ARBA" id="ARBA00021980"/>
    </source>
</evidence>
<accession>A0A9D9DX43</accession>
<dbReference type="CDD" id="cd17767">
    <property type="entry name" value="UP_EcUdp-like"/>
    <property type="match status" value="1"/>
</dbReference>
<dbReference type="EC" id="2.4.2.3" evidence="2"/>
<protein>
    <recommendedName>
        <fullName evidence="3">Uridine phosphorylase</fullName>
        <ecNumber evidence="2">2.4.2.3</ecNumber>
    </recommendedName>
</protein>
<dbReference type="GO" id="GO:0005829">
    <property type="term" value="C:cytosol"/>
    <property type="evidence" value="ECO:0007669"/>
    <property type="project" value="TreeGrafter"/>
</dbReference>
<feature type="domain" description="Nucleoside phosphorylase" evidence="7">
    <location>
        <begin position="24"/>
        <end position="223"/>
    </location>
</feature>
<evidence type="ECO:0000313" key="9">
    <source>
        <dbReference type="Proteomes" id="UP000823615"/>
    </source>
</evidence>
<dbReference type="AlphaFoldDB" id="A0A9D9DX43"/>
<organism evidence="8 9">
    <name type="scientific">Candidatus Ornithospirochaeta stercoripullorum</name>
    <dbReference type="NCBI Taxonomy" id="2840899"/>
    <lineage>
        <taxon>Bacteria</taxon>
        <taxon>Pseudomonadati</taxon>
        <taxon>Spirochaetota</taxon>
        <taxon>Spirochaetia</taxon>
        <taxon>Spirochaetales</taxon>
        <taxon>Spirochaetaceae</taxon>
        <taxon>Spirochaetaceae incertae sedis</taxon>
        <taxon>Candidatus Ornithospirochaeta</taxon>
    </lineage>
</organism>
<evidence type="ECO:0000256" key="1">
    <source>
        <dbReference type="ARBA" id="ARBA00010456"/>
    </source>
</evidence>
<dbReference type="SUPFAM" id="SSF53167">
    <property type="entry name" value="Purine and uridine phosphorylases"/>
    <property type="match status" value="1"/>
</dbReference>
<dbReference type="EMBL" id="JADIMT010000034">
    <property type="protein sequence ID" value="MBO8435827.1"/>
    <property type="molecule type" value="Genomic_DNA"/>
</dbReference>
<proteinExistence type="inferred from homology"/>